<dbReference type="Proteomes" id="UP000198935">
    <property type="component" value="Unassembled WGS sequence"/>
</dbReference>
<proteinExistence type="predicted"/>
<dbReference type="CDD" id="cd15482">
    <property type="entry name" value="Sialidase_non-viral"/>
    <property type="match status" value="1"/>
</dbReference>
<evidence type="ECO:0000313" key="1">
    <source>
        <dbReference type="EMBL" id="SDZ09809.1"/>
    </source>
</evidence>
<dbReference type="InterPro" id="IPR015943">
    <property type="entry name" value="WD40/YVTN_repeat-like_dom_sf"/>
</dbReference>
<evidence type="ECO:0000313" key="2">
    <source>
        <dbReference type="Proteomes" id="UP000198935"/>
    </source>
</evidence>
<dbReference type="AlphaFoldDB" id="A0A1H3QAT4"/>
<dbReference type="SUPFAM" id="SSF110296">
    <property type="entry name" value="Oligoxyloglucan reducing end-specific cellobiohydrolase"/>
    <property type="match status" value="1"/>
</dbReference>
<sequence>MQISQCFAGATAVTKAHNGDFFAAVDSGISLIHRSGTEKMLIQLDRRILDLTCMKNTIYGVGDNGIFIRSSDYGETWQTTTLPTKGSIWSVCASEHGTIATHGNNVIFVSNDFGNSWKTIRPFHSLKGAKPSIRSLLLDEHYVYAGTKVHPQYGGIWRIDLHRYEVTRIKKDTRMIASLLKYKQYLVSAAGTCKEAGGSIEYCHAFCPGNKQYRWRVCESDCQERCYLDLSQSDDYLYTTTSQDRNGVGRVSRVYLEDNKVVPCALVHGHGWRISNHQSQYFVAGLYTSLYSNSEMQQLIQH</sequence>
<dbReference type="OrthoDB" id="2917344at2"/>
<organism evidence="1 2">
    <name type="scientific">Evansella caseinilytica</name>
    <dbReference type="NCBI Taxonomy" id="1503961"/>
    <lineage>
        <taxon>Bacteria</taxon>
        <taxon>Bacillati</taxon>
        <taxon>Bacillota</taxon>
        <taxon>Bacilli</taxon>
        <taxon>Bacillales</taxon>
        <taxon>Bacillaceae</taxon>
        <taxon>Evansella</taxon>
    </lineage>
</organism>
<gene>
    <name evidence="1" type="ORF">SAMN05421736_10667</name>
</gene>
<reference evidence="2" key="1">
    <citation type="submission" date="2016-10" db="EMBL/GenBank/DDBJ databases">
        <authorList>
            <person name="Varghese N."/>
            <person name="Submissions S."/>
        </authorList>
    </citation>
    <scope>NUCLEOTIDE SEQUENCE [LARGE SCALE GENOMIC DNA]</scope>
    <source>
        <strain evidence="2">SP</strain>
    </source>
</reference>
<dbReference type="EMBL" id="FNPI01000006">
    <property type="protein sequence ID" value="SDZ09809.1"/>
    <property type="molecule type" value="Genomic_DNA"/>
</dbReference>
<dbReference type="STRING" id="1503961.SAMN05421736_10667"/>
<accession>A0A1H3QAT4</accession>
<keyword evidence="2" id="KW-1185">Reference proteome</keyword>
<protein>
    <submittedName>
        <fullName evidence="1">Uncharacterized protein</fullName>
    </submittedName>
</protein>
<name>A0A1H3QAT4_9BACI</name>
<dbReference type="Gene3D" id="2.130.10.10">
    <property type="entry name" value="YVTN repeat-like/Quinoprotein amine dehydrogenase"/>
    <property type="match status" value="1"/>
</dbReference>